<name>A0A285MUZ2_9FLAO</name>
<protein>
    <submittedName>
        <fullName evidence="1">Uncharacterized protein</fullName>
    </submittedName>
</protein>
<accession>A0A285MUZ2</accession>
<dbReference type="Proteomes" id="UP000219048">
    <property type="component" value="Unassembled WGS sequence"/>
</dbReference>
<evidence type="ECO:0000313" key="2">
    <source>
        <dbReference type="Proteomes" id="UP000219048"/>
    </source>
</evidence>
<keyword evidence="2" id="KW-1185">Reference proteome</keyword>
<sequence>MFFDFYVILLQQLPFSFVAQFKKQENEQLKIVIDAIVHRSNIHLM</sequence>
<dbReference type="AlphaFoldDB" id="A0A285MUZ2"/>
<reference evidence="2" key="1">
    <citation type="submission" date="2017-09" db="EMBL/GenBank/DDBJ databases">
        <authorList>
            <person name="Varghese N."/>
            <person name="Submissions S."/>
        </authorList>
    </citation>
    <scope>NUCLEOTIDE SEQUENCE [LARGE SCALE GENOMIC DNA]</scope>
    <source>
        <strain evidence="2">DSM 25885</strain>
    </source>
</reference>
<evidence type="ECO:0000313" key="1">
    <source>
        <dbReference type="EMBL" id="SNZ00928.1"/>
    </source>
</evidence>
<proteinExistence type="predicted"/>
<organism evidence="1 2">
    <name type="scientific">Flagellimonas pacifica</name>
    <dbReference type="NCBI Taxonomy" id="1247520"/>
    <lineage>
        <taxon>Bacteria</taxon>
        <taxon>Pseudomonadati</taxon>
        <taxon>Bacteroidota</taxon>
        <taxon>Flavobacteriia</taxon>
        <taxon>Flavobacteriales</taxon>
        <taxon>Flavobacteriaceae</taxon>
        <taxon>Flagellimonas</taxon>
    </lineage>
</organism>
<gene>
    <name evidence="1" type="ORF">SAMN06265377_2756</name>
</gene>
<dbReference type="EMBL" id="OBEH01000004">
    <property type="protein sequence ID" value="SNZ00928.1"/>
    <property type="molecule type" value="Genomic_DNA"/>
</dbReference>